<evidence type="ECO:0000313" key="1">
    <source>
        <dbReference type="EMBL" id="MFC3982652.1"/>
    </source>
</evidence>
<reference evidence="2" key="1">
    <citation type="journal article" date="2019" name="Int. J. Syst. Evol. Microbiol.">
        <title>The Global Catalogue of Microorganisms (GCM) 10K type strain sequencing project: providing services to taxonomists for standard genome sequencing and annotation.</title>
        <authorList>
            <consortium name="The Broad Institute Genomics Platform"/>
            <consortium name="The Broad Institute Genome Sequencing Center for Infectious Disease"/>
            <person name="Wu L."/>
            <person name="Ma J."/>
        </authorList>
    </citation>
    <scope>NUCLEOTIDE SEQUENCE [LARGE SCALE GENOMIC DNA]</scope>
    <source>
        <strain evidence="2">TBRC 7912</strain>
    </source>
</reference>
<dbReference type="Proteomes" id="UP001595698">
    <property type="component" value="Unassembled WGS sequence"/>
</dbReference>
<dbReference type="EMBL" id="JBHSBC010000021">
    <property type="protein sequence ID" value="MFC3982652.1"/>
    <property type="molecule type" value="Genomic_DNA"/>
</dbReference>
<comment type="caution">
    <text evidence="1">The sequence shown here is derived from an EMBL/GenBank/DDBJ whole genome shotgun (WGS) entry which is preliminary data.</text>
</comment>
<evidence type="ECO:0000313" key="2">
    <source>
        <dbReference type="Proteomes" id="UP001595698"/>
    </source>
</evidence>
<accession>A0ABV8F1Y2</accession>
<protein>
    <submittedName>
        <fullName evidence="1">Uncharacterized protein</fullName>
    </submittedName>
</protein>
<keyword evidence="2" id="KW-1185">Reference proteome</keyword>
<gene>
    <name evidence="1" type="ORF">ACFOYY_21090</name>
</gene>
<name>A0ABV8F1Y2_9ACTN</name>
<sequence>MDSPSAIWARVSEPQRARERLLDYEIITRASVAIAGLDGLALSLR</sequence>
<organism evidence="1 2">
    <name type="scientific">Streptosporangium jomthongense</name>
    <dbReference type="NCBI Taxonomy" id="1193683"/>
    <lineage>
        <taxon>Bacteria</taxon>
        <taxon>Bacillati</taxon>
        <taxon>Actinomycetota</taxon>
        <taxon>Actinomycetes</taxon>
        <taxon>Streptosporangiales</taxon>
        <taxon>Streptosporangiaceae</taxon>
        <taxon>Streptosporangium</taxon>
    </lineage>
</organism>
<proteinExistence type="predicted"/>